<protein>
    <submittedName>
        <fullName evidence="5">Restriction endonuclease subunit S</fullName>
    </submittedName>
</protein>
<proteinExistence type="inferred from homology"/>
<dbReference type="SUPFAM" id="SSF116734">
    <property type="entry name" value="DNA methylase specificity domain"/>
    <property type="match status" value="2"/>
</dbReference>
<evidence type="ECO:0000259" key="4">
    <source>
        <dbReference type="Pfam" id="PF01420"/>
    </source>
</evidence>
<evidence type="ECO:0000313" key="6">
    <source>
        <dbReference type="Proteomes" id="UP000509684"/>
    </source>
</evidence>
<keyword evidence="5" id="KW-0540">Nuclease</keyword>
<evidence type="ECO:0000256" key="2">
    <source>
        <dbReference type="ARBA" id="ARBA00022747"/>
    </source>
</evidence>
<feature type="domain" description="Type I restriction modification DNA specificity" evidence="4">
    <location>
        <begin position="219"/>
        <end position="380"/>
    </location>
</feature>
<keyword evidence="2" id="KW-0680">Restriction system</keyword>
<dbReference type="KEGG" id="acog:HWD57_20355"/>
<accession>A0A7D5SV49</accession>
<organism evidence="5 6">
    <name type="scientific">Candidatus Accumulibacter cognatus</name>
    <dbReference type="NCBI Taxonomy" id="2954383"/>
    <lineage>
        <taxon>Bacteria</taxon>
        <taxon>Pseudomonadati</taxon>
        <taxon>Pseudomonadota</taxon>
        <taxon>Betaproteobacteria</taxon>
        <taxon>Candidatus Accumulibacter</taxon>
    </lineage>
</organism>
<dbReference type="Pfam" id="PF01420">
    <property type="entry name" value="Methylase_S"/>
    <property type="match status" value="2"/>
</dbReference>
<dbReference type="Proteomes" id="UP000509684">
    <property type="component" value="Chromosome"/>
</dbReference>
<dbReference type="CDD" id="cd17246">
    <property type="entry name" value="RMtype1_S_SonII-TRD2-CR2_like"/>
    <property type="match status" value="1"/>
</dbReference>
<sequence>MSVASRNHCCLDDFTARGALKIQNGFPCGNWNDKGVGVLQLRPFNVTDGGQIDLSSAKFIETDKKLDSYLLRNGDVIFNNTNSEALVGKTAYWARSESAVLSNHMTILRVLDQEALNGQFLAFYLLLKWYDGHFHSICQRHVNQASVGKDRLGATVLPRIELPEQKKIAHILSTVQRAIEAQERIIQTTTELKKALMHKLFTEGLRNEPQKQTEIGPVPESWEVVELENVCELIVDCPHTTPKFLSEGVRVARNFNIRDGRFVSEPAFFTSEEQYQDRVRRAVPQAGDVLFSREAPVGEACVIPDATRLSLGQRTMLIRTDRNRLIPDFLVYSFYSPVLSAHMKSIASGLTVAHLNVADVRKLPLPLPSLSVQVEIAQALLYRARSRLNLLEGLEVQGQ</sequence>
<dbReference type="EMBL" id="CP058708">
    <property type="protein sequence ID" value="QLH51883.1"/>
    <property type="molecule type" value="Genomic_DNA"/>
</dbReference>
<keyword evidence="5" id="KW-0255">Endonuclease</keyword>
<dbReference type="GO" id="GO:0004519">
    <property type="term" value="F:endonuclease activity"/>
    <property type="evidence" value="ECO:0007669"/>
    <property type="project" value="UniProtKB-KW"/>
</dbReference>
<dbReference type="Gene3D" id="1.10.287.1120">
    <property type="entry name" value="Bipartite methylase S protein"/>
    <property type="match status" value="1"/>
</dbReference>
<feature type="domain" description="Type I restriction modification DNA specificity" evidence="4">
    <location>
        <begin position="64"/>
        <end position="186"/>
    </location>
</feature>
<dbReference type="PANTHER" id="PTHR30408:SF12">
    <property type="entry name" value="TYPE I RESTRICTION ENZYME MJAVIII SPECIFICITY SUBUNIT"/>
    <property type="match status" value="1"/>
</dbReference>
<comment type="similarity">
    <text evidence="1">Belongs to the type-I restriction system S methylase family.</text>
</comment>
<evidence type="ECO:0000256" key="3">
    <source>
        <dbReference type="ARBA" id="ARBA00023125"/>
    </source>
</evidence>
<dbReference type="PANTHER" id="PTHR30408">
    <property type="entry name" value="TYPE-1 RESTRICTION ENZYME ECOKI SPECIFICITY PROTEIN"/>
    <property type="match status" value="1"/>
</dbReference>
<evidence type="ECO:0000256" key="1">
    <source>
        <dbReference type="ARBA" id="ARBA00010923"/>
    </source>
</evidence>
<name>A0A7D5SV49_9PROT</name>
<dbReference type="AlphaFoldDB" id="A0A7D5SV49"/>
<evidence type="ECO:0000313" key="5">
    <source>
        <dbReference type="EMBL" id="QLH51883.1"/>
    </source>
</evidence>
<dbReference type="Gene3D" id="3.90.220.20">
    <property type="entry name" value="DNA methylase specificity domains"/>
    <property type="match status" value="2"/>
</dbReference>
<dbReference type="REBASE" id="683606">
    <property type="entry name" value="S1.AcoSSA1ORF20340P"/>
</dbReference>
<dbReference type="GO" id="GO:0009307">
    <property type="term" value="P:DNA restriction-modification system"/>
    <property type="evidence" value="ECO:0007669"/>
    <property type="project" value="UniProtKB-KW"/>
</dbReference>
<reference evidence="5 6" key="1">
    <citation type="journal article" date="2019" name="Microbiome">
        <title>Annotated bacterial chromosomes from frame-shift-corrected long-read metagenomic data.</title>
        <authorList>
            <person name="Arumugam K."/>
            <person name="Bagci C."/>
            <person name="Bessarab I."/>
            <person name="Beier S."/>
            <person name="Buchfink B."/>
            <person name="Gorska A."/>
            <person name="Qiu G."/>
            <person name="Huson D.H."/>
            <person name="Williams R.B.H."/>
        </authorList>
    </citation>
    <scope>NUCLEOTIDE SEQUENCE [LARGE SCALE GENOMIC DNA]</scope>
    <source>
        <strain evidence="5">SSA1</strain>
    </source>
</reference>
<dbReference type="InterPro" id="IPR000055">
    <property type="entry name" value="Restrct_endonuc_typeI_TRD"/>
</dbReference>
<dbReference type="InterPro" id="IPR052021">
    <property type="entry name" value="Type-I_RS_S_subunit"/>
</dbReference>
<gene>
    <name evidence="5" type="ORF">HWD57_20355</name>
</gene>
<keyword evidence="5" id="KW-0378">Hydrolase</keyword>
<dbReference type="InterPro" id="IPR044946">
    <property type="entry name" value="Restrct_endonuc_typeI_TRD_sf"/>
</dbReference>
<dbReference type="GO" id="GO:0003677">
    <property type="term" value="F:DNA binding"/>
    <property type="evidence" value="ECO:0007669"/>
    <property type="project" value="UniProtKB-KW"/>
</dbReference>
<keyword evidence="3" id="KW-0238">DNA-binding</keyword>